<accession>A0ABD2VW62</accession>
<sequence>MAFIPHDNNLGVLRGLIEAGQSNIEIANHLGCTKKTVCKWRMRLRDGVPMEDLRRYNSGQFKISNENLERVVEAFIEQPFDTLRNVHARLGIPGNIHTLSRAIRSRTDMRFRKPAKKPLLRDQDYALRLAYAYAHLERTPLDWRKTVFMDEKTFSSTKDGKFN</sequence>
<keyword evidence="3" id="KW-1185">Reference proteome</keyword>
<evidence type="ECO:0000313" key="2">
    <source>
        <dbReference type="EMBL" id="KAL3384750.1"/>
    </source>
</evidence>
<comment type="caution">
    <text evidence="2">The sequence shown here is derived from an EMBL/GenBank/DDBJ whole genome shotgun (WGS) entry which is preliminary data.</text>
</comment>
<dbReference type="InterPro" id="IPR036397">
    <property type="entry name" value="RNaseH_sf"/>
</dbReference>
<evidence type="ECO:0000256" key="1">
    <source>
        <dbReference type="ARBA" id="ARBA00004123"/>
    </source>
</evidence>
<name>A0ABD2VW62_9HYME</name>
<proteinExistence type="predicted"/>
<dbReference type="Proteomes" id="UP001627154">
    <property type="component" value="Unassembled WGS sequence"/>
</dbReference>
<evidence type="ECO:0000313" key="3">
    <source>
        <dbReference type="Proteomes" id="UP001627154"/>
    </source>
</evidence>
<comment type="subcellular location">
    <subcellularLocation>
        <location evidence="1">Nucleus</location>
    </subcellularLocation>
</comment>
<reference evidence="2 3" key="1">
    <citation type="journal article" date="2024" name="bioRxiv">
        <title>A reference genome for Trichogramma kaykai: A tiny desert-dwelling parasitoid wasp with competing sex-ratio distorters.</title>
        <authorList>
            <person name="Culotta J."/>
            <person name="Lindsey A.R."/>
        </authorList>
    </citation>
    <scope>NUCLEOTIDE SEQUENCE [LARGE SCALE GENOMIC DNA]</scope>
    <source>
        <strain evidence="2 3">KSX58</strain>
    </source>
</reference>
<dbReference type="InterPro" id="IPR009057">
    <property type="entry name" value="Homeodomain-like_sf"/>
</dbReference>
<dbReference type="Gene3D" id="3.30.420.10">
    <property type="entry name" value="Ribonuclease H-like superfamily/Ribonuclease H"/>
    <property type="match status" value="1"/>
</dbReference>
<gene>
    <name evidence="2" type="ORF">TKK_019563</name>
</gene>
<protein>
    <recommendedName>
        <fullName evidence="4">Transposase</fullName>
    </recommendedName>
</protein>
<evidence type="ECO:0008006" key="4">
    <source>
        <dbReference type="Google" id="ProtNLM"/>
    </source>
</evidence>
<dbReference type="SUPFAM" id="SSF46689">
    <property type="entry name" value="Homeodomain-like"/>
    <property type="match status" value="1"/>
</dbReference>
<dbReference type="EMBL" id="JBJJXI010000169">
    <property type="protein sequence ID" value="KAL3384750.1"/>
    <property type="molecule type" value="Genomic_DNA"/>
</dbReference>
<dbReference type="GO" id="GO:0005634">
    <property type="term" value="C:nucleus"/>
    <property type="evidence" value="ECO:0007669"/>
    <property type="project" value="UniProtKB-SubCell"/>
</dbReference>
<organism evidence="2 3">
    <name type="scientific">Trichogramma kaykai</name>
    <dbReference type="NCBI Taxonomy" id="54128"/>
    <lineage>
        <taxon>Eukaryota</taxon>
        <taxon>Metazoa</taxon>
        <taxon>Ecdysozoa</taxon>
        <taxon>Arthropoda</taxon>
        <taxon>Hexapoda</taxon>
        <taxon>Insecta</taxon>
        <taxon>Pterygota</taxon>
        <taxon>Neoptera</taxon>
        <taxon>Endopterygota</taxon>
        <taxon>Hymenoptera</taxon>
        <taxon>Apocrita</taxon>
        <taxon>Proctotrupomorpha</taxon>
        <taxon>Chalcidoidea</taxon>
        <taxon>Trichogrammatidae</taxon>
        <taxon>Trichogramma</taxon>
    </lineage>
</organism>
<dbReference type="AlphaFoldDB" id="A0ABD2VW62"/>